<dbReference type="InterPro" id="IPR039554">
    <property type="entry name" value="HigA2-like_HTH"/>
</dbReference>
<feature type="domain" description="HTH cro/C1-type" evidence="1">
    <location>
        <begin position="46"/>
        <end position="100"/>
    </location>
</feature>
<organism evidence="2 3">
    <name type="scientific">Noviluteimonas caseinilytica</name>
    <dbReference type="NCBI Taxonomy" id="2675101"/>
    <lineage>
        <taxon>Bacteria</taxon>
        <taxon>Pseudomonadati</taxon>
        <taxon>Pseudomonadota</taxon>
        <taxon>Gammaproteobacteria</taxon>
        <taxon>Lysobacterales</taxon>
        <taxon>Lysobacteraceae</taxon>
        <taxon>Noviluteimonas</taxon>
    </lineage>
</organism>
<dbReference type="SUPFAM" id="SSF47413">
    <property type="entry name" value="lambda repressor-like DNA-binding domains"/>
    <property type="match status" value="1"/>
</dbReference>
<dbReference type="EMBL" id="AP024545">
    <property type="protein sequence ID" value="BCT92616.1"/>
    <property type="molecule type" value="Genomic_DNA"/>
</dbReference>
<dbReference type="Proteomes" id="UP000681317">
    <property type="component" value="Chromosome"/>
</dbReference>
<evidence type="ECO:0000313" key="2">
    <source>
        <dbReference type="EMBL" id="BCT92616.1"/>
    </source>
</evidence>
<protein>
    <recommendedName>
        <fullName evidence="1">HTH cro/C1-type domain-containing protein</fullName>
    </recommendedName>
</protein>
<name>A0ABM7Q5I6_9GAMM</name>
<proteinExistence type="predicted"/>
<keyword evidence="3" id="KW-1185">Reference proteome</keyword>
<dbReference type="InterPro" id="IPR010982">
    <property type="entry name" value="Lambda_DNA-bd_dom_sf"/>
</dbReference>
<dbReference type="Gene3D" id="1.10.260.40">
    <property type="entry name" value="lambda repressor-like DNA-binding domains"/>
    <property type="match status" value="1"/>
</dbReference>
<sequence length="104" mass="11334">MRKPATDHAIDDATIRPSSGNVFIDLGFVEAEAQVLALRVELMAALEKHIKANRMTQVAASKILGVSQGRVSDLSRGKVEKFSLDTLVLFAAKLGKPARLEFAW</sequence>
<dbReference type="CDD" id="cd00093">
    <property type="entry name" value="HTH_XRE"/>
    <property type="match status" value="1"/>
</dbReference>
<evidence type="ECO:0000313" key="3">
    <source>
        <dbReference type="Proteomes" id="UP000681317"/>
    </source>
</evidence>
<accession>A0ABM7Q5I6</accession>
<dbReference type="RefSeq" id="WP_213433421.1">
    <property type="nucleotide sequence ID" value="NZ_AP024545.1"/>
</dbReference>
<dbReference type="InterPro" id="IPR001387">
    <property type="entry name" value="Cro/C1-type_HTH"/>
</dbReference>
<dbReference type="SMART" id="SM00530">
    <property type="entry name" value="HTH_XRE"/>
    <property type="match status" value="1"/>
</dbReference>
<dbReference type="Pfam" id="PF13744">
    <property type="entry name" value="HTH_37"/>
    <property type="match status" value="1"/>
</dbReference>
<dbReference type="PROSITE" id="PS50943">
    <property type="entry name" value="HTH_CROC1"/>
    <property type="match status" value="1"/>
</dbReference>
<evidence type="ECO:0000259" key="1">
    <source>
        <dbReference type="PROSITE" id="PS50943"/>
    </source>
</evidence>
<gene>
    <name evidence="2" type="ORF">LYSCAS_16400</name>
</gene>
<reference evidence="2 3" key="1">
    <citation type="submission" date="2021-03" db="EMBL/GenBank/DDBJ databases">
        <title>Complete Genome Sequences of Two Lysobacter Strains Isolated from Sea Water (Lysobacter caseinilyticus) and Soil (Lysobacter helvus) in South Korea.</title>
        <authorList>
            <person name="Watanabe Y."/>
            <person name="Arakawa K."/>
        </authorList>
    </citation>
    <scope>NUCLEOTIDE SEQUENCE [LARGE SCALE GENOMIC DNA]</scope>
    <source>
        <strain evidence="2 3">KVB24</strain>
    </source>
</reference>